<dbReference type="Pfam" id="PF11954">
    <property type="entry name" value="DUF3471"/>
    <property type="match status" value="1"/>
</dbReference>
<evidence type="ECO:0000256" key="2">
    <source>
        <dbReference type="SAM" id="MobiDB-lite"/>
    </source>
</evidence>
<dbReference type="EMBL" id="MU032351">
    <property type="protein sequence ID" value="KAF3761893.1"/>
    <property type="molecule type" value="Genomic_DNA"/>
</dbReference>
<proteinExistence type="inferred from homology"/>
<comment type="similarity">
    <text evidence="1">Belongs to the peptidase S12 family.</text>
</comment>
<dbReference type="SUPFAM" id="SSF56601">
    <property type="entry name" value="beta-lactamase/transpeptidase-like"/>
    <property type="match status" value="1"/>
</dbReference>
<keyword evidence="6" id="KW-1185">Reference proteome</keyword>
<protein>
    <submittedName>
        <fullName evidence="5">Beta-lactamase/transpeptidase-like protein</fullName>
    </submittedName>
</protein>
<feature type="domain" description="Peptidase S12 Pab87-related C-terminal" evidence="4">
    <location>
        <begin position="369"/>
        <end position="483"/>
    </location>
</feature>
<dbReference type="Gene3D" id="3.40.710.10">
    <property type="entry name" value="DD-peptidase/beta-lactamase superfamily"/>
    <property type="match status" value="1"/>
</dbReference>
<dbReference type="Proteomes" id="UP000803844">
    <property type="component" value="Unassembled WGS sequence"/>
</dbReference>
<dbReference type="RefSeq" id="XP_040772872.1">
    <property type="nucleotide sequence ID" value="XM_040923805.1"/>
</dbReference>
<dbReference type="OrthoDB" id="5946976at2759"/>
<gene>
    <name evidence="5" type="ORF">M406DRAFT_358134</name>
</gene>
<dbReference type="InterPro" id="IPR021860">
    <property type="entry name" value="Peptidase_S12_Pab87-rel_C"/>
</dbReference>
<evidence type="ECO:0000259" key="4">
    <source>
        <dbReference type="Pfam" id="PF11954"/>
    </source>
</evidence>
<dbReference type="AlphaFoldDB" id="A0A9P4XVR4"/>
<feature type="domain" description="Beta-lactamase-related" evidence="3">
    <location>
        <begin position="20"/>
        <end position="314"/>
    </location>
</feature>
<comment type="caution">
    <text evidence="5">The sequence shown here is derived from an EMBL/GenBank/DDBJ whole genome shotgun (WGS) entry which is preliminary data.</text>
</comment>
<name>A0A9P4XVR4_CRYP1</name>
<accession>A0A9P4XVR4</accession>
<organism evidence="5 6">
    <name type="scientific">Cryphonectria parasitica (strain ATCC 38755 / EP155)</name>
    <dbReference type="NCBI Taxonomy" id="660469"/>
    <lineage>
        <taxon>Eukaryota</taxon>
        <taxon>Fungi</taxon>
        <taxon>Dikarya</taxon>
        <taxon>Ascomycota</taxon>
        <taxon>Pezizomycotina</taxon>
        <taxon>Sordariomycetes</taxon>
        <taxon>Sordariomycetidae</taxon>
        <taxon>Diaporthales</taxon>
        <taxon>Cryphonectriaceae</taxon>
        <taxon>Cryphonectria-Endothia species complex</taxon>
        <taxon>Cryphonectria</taxon>
    </lineage>
</organism>
<dbReference type="Pfam" id="PF00144">
    <property type="entry name" value="Beta-lactamase"/>
    <property type="match status" value="1"/>
</dbReference>
<evidence type="ECO:0000313" key="6">
    <source>
        <dbReference type="Proteomes" id="UP000803844"/>
    </source>
</evidence>
<feature type="compositionally biased region" description="Basic and acidic residues" evidence="2">
    <location>
        <begin position="53"/>
        <end position="74"/>
    </location>
</feature>
<dbReference type="InterPro" id="IPR012338">
    <property type="entry name" value="Beta-lactam/transpept-like"/>
</dbReference>
<evidence type="ECO:0000259" key="3">
    <source>
        <dbReference type="Pfam" id="PF00144"/>
    </source>
</evidence>
<dbReference type="PANTHER" id="PTHR46825">
    <property type="entry name" value="D-ALANYL-D-ALANINE-CARBOXYPEPTIDASE/ENDOPEPTIDASE AMPH"/>
    <property type="match status" value="1"/>
</dbReference>
<reference evidence="5" key="1">
    <citation type="journal article" date="2020" name="Phytopathology">
        <title>Genome sequence of the chestnut blight fungus Cryphonectria parasitica EP155: A fundamental resource for an archetypical invasive plant pathogen.</title>
        <authorList>
            <person name="Crouch J.A."/>
            <person name="Dawe A."/>
            <person name="Aerts A."/>
            <person name="Barry K."/>
            <person name="Churchill A.C.L."/>
            <person name="Grimwood J."/>
            <person name="Hillman B."/>
            <person name="Milgroom M.G."/>
            <person name="Pangilinan J."/>
            <person name="Smith M."/>
            <person name="Salamov A."/>
            <person name="Schmutz J."/>
            <person name="Yadav J."/>
            <person name="Grigoriev I.V."/>
            <person name="Nuss D."/>
        </authorList>
    </citation>
    <scope>NUCLEOTIDE SEQUENCE</scope>
    <source>
        <strain evidence="5">EP155</strain>
    </source>
</reference>
<evidence type="ECO:0000313" key="5">
    <source>
        <dbReference type="EMBL" id="KAF3761893.1"/>
    </source>
</evidence>
<dbReference type="InterPro" id="IPR001466">
    <property type="entry name" value="Beta-lactam-related"/>
</dbReference>
<sequence>MIESGNYTIPSALPAPASPLSWDTPLSSIIPDDFVLGPSDAWATSHITLEDALSHRTGMPRHDRAGSHIRRDDTPGTNATRRKASVRDGTRLLRHLPTNAAPRTKWQYCNHMFVAASHAVQTLVGGRRGGSEETDVWLGDLLREWLWEPLGMRSTYFSLEDALAAGEKEEEGKHRLASGYAWDRHAEQFGPEVPFMPTDEIGGAGAIMSNVEDYSRWIRMLLREEGPLPREGHRAVRTPRIIMNPEGWAAVEEEEDAGSPPYDAPMAYALGWQTSSYRGHRFWTHSGGMHAYGAEVFFYPDLDLGMVVLGNTAITSNGLARKLIWDMVDDRLGVPVGERYDWGADMKSYQENLEAAIDTSIDRFYPDRPEQPIPPTLPLKAYEGTYFHPGYLNFTLQPTSAHEGLITRENISLVAVRADMTWPTVNQFQHVSGEYWMNFEHLRDSPHGETLKGYSLVQFVVGPDGHVDRMGITWVQASPNGRDVIEGLVWFDKIE</sequence>
<dbReference type="InterPro" id="IPR050491">
    <property type="entry name" value="AmpC-like"/>
</dbReference>
<dbReference type="PANTHER" id="PTHR46825:SF9">
    <property type="entry name" value="BETA-LACTAMASE-RELATED DOMAIN-CONTAINING PROTEIN"/>
    <property type="match status" value="1"/>
</dbReference>
<evidence type="ECO:0000256" key="1">
    <source>
        <dbReference type="ARBA" id="ARBA00038215"/>
    </source>
</evidence>
<dbReference type="GeneID" id="63840934"/>
<feature type="region of interest" description="Disordered" evidence="2">
    <location>
        <begin position="53"/>
        <end position="83"/>
    </location>
</feature>